<dbReference type="Proteomes" id="UP000236311">
    <property type="component" value="Unassembled WGS sequence"/>
</dbReference>
<proteinExistence type="predicted"/>
<name>A0A2K4ZHY5_9FIRM</name>
<dbReference type="AlphaFoldDB" id="A0A2K4ZHY5"/>
<reference evidence="1 2" key="1">
    <citation type="submission" date="2018-01" db="EMBL/GenBank/DDBJ databases">
        <authorList>
            <person name="Gaut B.S."/>
            <person name="Morton B.R."/>
            <person name="Clegg M.T."/>
            <person name="Duvall M.R."/>
        </authorList>
    </citation>
    <scope>NUCLEOTIDE SEQUENCE [LARGE SCALE GENOMIC DNA]</scope>
    <source>
        <strain evidence="1">GP69</strain>
    </source>
</reference>
<protein>
    <submittedName>
        <fullName evidence="1">VRR-NUC domain protein</fullName>
    </submittedName>
</protein>
<organism evidence="1 2">
    <name type="scientific">Acetatifactor muris</name>
    <dbReference type="NCBI Taxonomy" id="879566"/>
    <lineage>
        <taxon>Bacteria</taxon>
        <taxon>Bacillati</taxon>
        <taxon>Bacillota</taxon>
        <taxon>Clostridia</taxon>
        <taxon>Lachnospirales</taxon>
        <taxon>Lachnospiraceae</taxon>
        <taxon>Acetatifactor</taxon>
    </lineage>
</organism>
<dbReference type="RefSeq" id="WP_172455126.1">
    <property type="nucleotide sequence ID" value="NZ_JANJZD010000012.1"/>
</dbReference>
<dbReference type="Gene3D" id="3.40.1350.10">
    <property type="match status" value="1"/>
</dbReference>
<keyword evidence="2" id="KW-1185">Reference proteome</keyword>
<dbReference type="GO" id="GO:0003676">
    <property type="term" value="F:nucleic acid binding"/>
    <property type="evidence" value="ECO:0007669"/>
    <property type="project" value="InterPro"/>
</dbReference>
<dbReference type="EMBL" id="OFSM01000013">
    <property type="protein sequence ID" value="SOY30071.1"/>
    <property type="molecule type" value="Genomic_DNA"/>
</dbReference>
<evidence type="ECO:0000313" key="2">
    <source>
        <dbReference type="Proteomes" id="UP000236311"/>
    </source>
</evidence>
<evidence type="ECO:0000313" key="1">
    <source>
        <dbReference type="EMBL" id="SOY30071.1"/>
    </source>
</evidence>
<gene>
    <name evidence="1" type="ORF">AMURIS_02794</name>
</gene>
<dbReference type="InterPro" id="IPR011335">
    <property type="entry name" value="Restrct_endonuc-II-like"/>
</dbReference>
<dbReference type="InterPro" id="IPR011856">
    <property type="entry name" value="tRNA_endonuc-like_dom_sf"/>
</dbReference>
<dbReference type="SUPFAM" id="SSF52980">
    <property type="entry name" value="Restriction endonuclease-like"/>
    <property type="match status" value="1"/>
</dbReference>
<sequence>MIDFEQFKTKAEVIKYLKATKDISCQTTAQAEKYLRAHLPKESYYQDKIIKHIRELIPSSFVWKAAAGPYSRQGIPDICAVVNGRYYGFEVKRPFIGVLSKIQERTILQIRAAGGKAYVVTYPDEVTRILQKEIGGTP</sequence>
<accession>A0A2K4ZHY5</accession>